<proteinExistence type="predicted"/>
<reference evidence="2 3" key="1">
    <citation type="submission" date="2009-01" db="EMBL/GenBank/DDBJ databases">
        <title>Complete sequence of Clostridium cellulolyticum H10.</title>
        <authorList>
            <consortium name="US DOE Joint Genome Institute"/>
            <person name="Lucas S."/>
            <person name="Copeland A."/>
            <person name="Lapidus A."/>
            <person name="Glavina del Rio T."/>
            <person name="Dalin E."/>
            <person name="Tice H."/>
            <person name="Bruce D."/>
            <person name="Goodwin L."/>
            <person name="Pitluck S."/>
            <person name="Chertkov O."/>
            <person name="Saunders E."/>
            <person name="Brettin T."/>
            <person name="Detter J.C."/>
            <person name="Han C."/>
            <person name="Larimer F."/>
            <person name="Land M."/>
            <person name="Hauser L."/>
            <person name="Kyrpides N."/>
            <person name="Ivanova N."/>
            <person name="Zhou J."/>
            <person name="Richardson P."/>
        </authorList>
    </citation>
    <scope>NUCLEOTIDE SEQUENCE [LARGE SCALE GENOMIC DNA]</scope>
    <source>
        <strain evidence="3">ATCC 35319 / DSM 5812 / JCM 6584 / H10</strain>
    </source>
</reference>
<evidence type="ECO:0000256" key="1">
    <source>
        <dbReference type="SAM" id="Phobius"/>
    </source>
</evidence>
<evidence type="ECO:0000313" key="2">
    <source>
        <dbReference type="EMBL" id="ACL75876.1"/>
    </source>
</evidence>
<dbReference type="Pfam" id="PF07009">
    <property type="entry name" value="NusG_II"/>
    <property type="match status" value="1"/>
</dbReference>
<keyword evidence="3" id="KW-1185">Reference proteome</keyword>
<name>B8I250_RUMCH</name>
<dbReference type="STRING" id="394503.Ccel_1524"/>
<organism evidence="2 3">
    <name type="scientific">Ruminiclostridium cellulolyticum (strain ATCC 35319 / DSM 5812 / JCM 6584 / H10)</name>
    <name type="common">Clostridium cellulolyticum</name>
    <dbReference type="NCBI Taxonomy" id="394503"/>
    <lineage>
        <taxon>Bacteria</taxon>
        <taxon>Bacillati</taxon>
        <taxon>Bacillota</taxon>
        <taxon>Clostridia</taxon>
        <taxon>Eubacteriales</taxon>
        <taxon>Oscillospiraceae</taxon>
        <taxon>Ruminiclostridium</taxon>
    </lineage>
</organism>
<gene>
    <name evidence="2" type="ordered locus">Ccel_1524</name>
</gene>
<dbReference type="EMBL" id="CP001348">
    <property type="protein sequence ID" value="ACL75876.1"/>
    <property type="molecule type" value="Genomic_DNA"/>
</dbReference>
<keyword evidence="1" id="KW-1133">Transmembrane helix</keyword>
<dbReference type="AlphaFoldDB" id="B8I250"/>
<keyword evidence="1" id="KW-0812">Transmembrane</keyword>
<dbReference type="InterPro" id="IPR038690">
    <property type="entry name" value="NusG_2_sf"/>
</dbReference>
<keyword evidence="1" id="KW-0472">Membrane</keyword>
<dbReference type="Gene3D" id="2.60.320.10">
    <property type="entry name" value="N-utilization substance G protein NusG, insert domain"/>
    <property type="match status" value="1"/>
</dbReference>
<sequence length="135" mass="14971">MLKKGDIILLLLIVIGILSVLFFGREDAVSFSSRDGSQIDRGAITAVIKKDNKVIRKINLSKLDKSEVINVSGLYKATILAEKNRICFVESDCPDKICVKNGWLNNPGEMSVCLPNKIIIKLEKNRNQNVDGVVK</sequence>
<dbReference type="RefSeq" id="WP_015925017.1">
    <property type="nucleotide sequence ID" value="NC_011898.1"/>
</dbReference>
<accession>B8I250</accession>
<dbReference type="OrthoDB" id="47603at2"/>
<evidence type="ECO:0000313" key="3">
    <source>
        <dbReference type="Proteomes" id="UP000001349"/>
    </source>
</evidence>
<feature type="transmembrane region" description="Helical" evidence="1">
    <location>
        <begin position="7"/>
        <end position="24"/>
    </location>
</feature>
<protein>
    <submittedName>
        <fullName evidence="2">Uncharacterized protein</fullName>
    </submittedName>
</protein>
<dbReference type="HOGENOM" id="CLU_130936_1_2_9"/>
<dbReference type="Proteomes" id="UP000001349">
    <property type="component" value="Chromosome"/>
</dbReference>
<dbReference type="CDD" id="cd09846">
    <property type="entry name" value="DUF1312"/>
    <property type="match status" value="1"/>
</dbReference>
<dbReference type="eggNOG" id="COG5341">
    <property type="taxonomic scope" value="Bacteria"/>
</dbReference>
<dbReference type="KEGG" id="cce:Ccel_1524"/>